<feature type="transmembrane region" description="Helical" evidence="8">
    <location>
        <begin position="214"/>
        <end position="235"/>
    </location>
</feature>
<dbReference type="NCBIfam" id="NF004751">
    <property type="entry name" value="PRK06080.1-3"/>
    <property type="match status" value="1"/>
</dbReference>
<reference evidence="11 12" key="1">
    <citation type="journal article" date="2018" name="J. Microbiol.">
        <title>Leifsonia flava sp. nov., a novel actinobacterium isolated from the rhizosphere of Aquilegia viridiflora.</title>
        <authorList>
            <person name="Cai Y."/>
            <person name="Tao W.Z."/>
            <person name="Ma Y.J."/>
            <person name="Cheng J."/>
            <person name="Zhang M.Y."/>
            <person name="Zhang Y.X."/>
        </authorList>
    </citation>
    <scope>NUCLEOTIDE SEQUENCE [LARGE SCALE GENOMIC DNA]</scope>
    <source>
        <strain evidence="11 12">SYP-B2174</strain>
    </source>
</reference>
<feature type="region of interest" description="Disordered" evidence="10">
    <location>
        <begin position="1"/>
        <end position="35"/>
    </location>
</feature>
<evidence type="ECO:0000313" key="11">
    <source>
        <dbReference type="EMBL" id="TFV98027.1"/>
    </source>
</evidence>
<dbReference type="InterPro" id="IPR026046">
    <property type="entry name" value="UBIAD1"/>
</dbReference>
<comment type="similarity">
    <text evidence="8">Belongs to the MenA family. Type 1 subfamily.</text>
</comment>
<dbReference type="PANTHER" id="PTHR13929">
    <property type="entry name" value="1,4-DIHYDROXY-2-NAPHTHOATE OCTAPRENYLTRANSFERASE"/>
    <property type="match status" value="1"/>
</dbReference>
<proteinExistence type="inferred from homology"/>
<dbReference type="GO" id="GO:0042371">
    <property type="term" value="P:vitamin K biosynthetic process"/>
    <property type="evidence" value="ECO:0007669"/>
    <property type="project" value="TreeGrafter"/>
</dbReference>
<name>A0A4Y9R0I4_9MICO</name>
<dbReference type="Gene3D" id="1.10.357.140">
    <property type="entry name" value="UbiA prenyltransferase"/>
    <property type="match status" value="1"/>
</dbReference>
<feature type="transmembrane region" description="Helical" evidence="8">
    <location>
        <begin position="256"/>
        <end position="275"/>
    </location>
</feature>
<dbReference type="GO" id="GO:0046428">
    <property type="term" value="F:1,4-dihydroxy-2-naphthoate polyprenyltransferase activity"/>
    <property type="evidence" value="ECO:0007669"/>
    <property type="project" value="UniProtKB-UniRule"/>
</dbReference>
<evidence type="ECO:0000256" key="10">
    <source>
        <dbReference type="SAM" id="MobiDB-lite"/>
    </source>
</evidence>
<evidence type="ECO:0000256" key="7">
    <source>
        <dbReference type="ARBA" id="ARBA00023136"/>
    </source>
</evidence>
<keyword evidence="2 8" id="KW-0474">Menaquinone biosynthesis</keyword>
<dbReference type="PIRSF" id="PIRSF005355">
    <property type="entry name" value="UBIAD1"/>
    <property type="match status" value="1"/>
</dbReference>
<gene>
    <name evidence="8" type="primary">menA</name>
    <name evidence="11" type="ORF">E4M00_08240</name>
</gene>
<sequence length="332" mass="34796">MHLVAQTSRQTQQNSGAARTNPARSGNPAKRAAGVEHPLGRVTFGDWVSGARLRTLTLAVGPVAAGTGAAVVLTDPEVVHWVRALLCLVVALCLQIGVNYANDYSDGIRGTDAHRVGPARLTASGAVAPKRVLTVALVFFGLAAVAGLLLVIASQQWWLLAVGAVAIVAAWFYTGGKRPYGYFGLGELVVFIFFGLVATAGSTFVQVLDVNLESWLAGVALGLVACAVLMVNNIRDIAQDKVAGKRTLAVLIGARWAKALFCVFLLAPFVIVAFLALLYPLAWLVLFALLLALPACLITITAKTAPELILALQLTSFTGLLMGIGLGLAFAL</sequence>
<evidence type="ECO:0000256" key="8">
    <source>
        <dbReference type="HAMAP-Rule" id="MF_01937"/>
    </source>
</evidence>
<feature type="transmembrane region" description="Helical" evidence="8">
    <location>
        <begin position="132"/>
        <end position="151"/>
    </location>
</feature>
<comment type="subcellular location">
    <subcellularLocation>
        <location evidence="8">Cell membrane</location>
        <topology evidence="8">Multi-pass membrane protein</topology>
    </subcellularLocation>
    <subcellularLocation>
        <location evidence="1">Membrane</location>
        <topology evidence="1">Multi-pass membrane protein</topology>
    </subcellularLocation>
</comment>
<comment type="caution">
    <text evidence="11">The sequence shown here is derived from an EMBL/GenBank/DDBJ whole genome shotgun (WGS) entry which is preliminary data.</text>
</comment>
<comment type="catalytic activity">
    <reaction evidence="8">
        <text>an all-trans-polyprenyl diphosphate + 1,4-dihydroxy-2-naphthoate + H(+) = a 2-demethylmenaquinol + CO2 + diphosphate</text>
        <dbReference type="Rhea" id="RHEA:26478"/>
        <dbReference type="Rhea" id="RHEA-COMP:9563"/>
        <dbReference type="Rhea" id="RHEA-COMP:9564"/>
        <dbReference type="ChEBI" id="CHEBI:11173"/>
        <dbReference type="ChEBI" id="CHEBI:15378"/>
        <dbReference type="ChEBI" id="CHEBI:16526"/>
        <dbReference type="ChEBI" id="CHEBI:33019"/>
        <dbReference type="ChEBI" id="CHEBI:55437"/>
        <dbReference type="ChEBI" id="CHEBI:58914"/>
        <dbReference type="EC" id="2.5.1.74"/>
    </reaction>
</comment>
<evidence type="ECO:0000313" key="12">
    <source>
        <dbReference type="Proteomes" id="UP000298127"/>
    </source>
</evidence>
<feature type="transmembrane region" description="Helical" evidence="8">
    <location>
        <begin position="188"/>
        <end position="208"/>
    </location>
</feature>
<keyword evidence="7 8" id="KW-0472">Membrane</keyword>
<keyword evidence="6 8" id="KW-1133">Transmembrane helix</keyword>
<keyword evidence="12" id="KW-1185">Reference proteome</keyword>
<dbReference type="InterPro" id="IPR044878">
    <property type="entry name" value="UbiA_sf"/>
</dbReference>
<dbReference type="InterPro" id="IPR004657">
    <property type="entry name" value="MenA"/>
</dbReference>
<feature type="transmembrane region" description="Helical" evidence="8">
    <location>
        <begin position="308"/>
        <end position="331"/>
    </location>
</feature>
<dbReference type="InterPro" id="IPR000537">
    <property type="entry name" value="UbiA_prenyltransferase"/>
</dbReference>
<evidence type="ECO:0000256" key="1">
    <source>
        <dbReference type="ARBA" id="ARBA00004141"/>
    </source>
</evidence>
<dbReference type="NCBIfam" id="TIGR00751">
    <property type="entry name" value="menA"/>
    <property type="match status" value="1"/>
</dbReference>
<comment type="function">
    <text evidence="8">Conversion of 1,4-dihydroxy-2-naphthoate (DHNA) to demethylmenaquinone (DMK).</text>
</comment>
<dbReference type="Proteomes" id="UP000298127">
    <property type="component" value="Unassembled WGS sequence"/>
</dbReference>
<keyword evidence="4 8" id="KW-0808">Transferase</keyword>
<dbReference type="GO" id="GO:0005886">
    <property type="term" value="C:plasma membrane"/>
    <property type="evidence" value="ECO:0007669"/>
    <property type="project" value="UniProtKB-SubCell"/>
</dbReference>
<feature type="compositionally biased region" description="Polar residues" evidence="10">
    <location>
        <begin position="1"/>
        <end position="24"/>
    </location>
</feature>
<keyword evidence="3 8" id="KW-1003">Cell membrane</keyword>
<feature type="transmembrane region" description="Helical" evidence="8">
    <location>
        <begin position="56"/>
        <end position="74"/>
    </location>
</feature>
<accession>A0A4Y9R0I4</accession>
<dbReference type="RefSeq" id="WP_082510577.1">
    <property type="nucleotide sequence ID" value="NZ_SPQZ01000003.1"/>
</dbReference>
<feature type="transmembrane region" description="Helical" evidence="8">
    <location>
        <begin position="281"/>
        <end position="301"/>
    </location>
</feature>
<feature type="transmembrane region" description="Helical" evidence="8">
    <location>
        <begin position="80"/>
        <end position="101"/>
    </location>
</feature>
<keyword evidence="5 8" id="KW-0812">Transmembrane</keyword>
<evidence type="ECO:0000256" key="3">
    <source>
        <dbReference type="ARBA" id="ARBA00022475"/>
    </source>
</evidence>
<dbReference type="UniPathway" id="UPA00079">
    <property type="reaction ID" value="UER00168"/>
</dbReference>
<evidence type="ECO:0000256" key="9">
    <source>
        <dbReference type="NCBIfam" id="TIGR00751"/>
    </source>
</evidence>
<dbReference type="EMBL" id="SPQZ01000003">
    <property type="protein sequence ID" value="TFV98027.1"/>
    <property type="molecule type" value="Genomic_DNA"/>
</dbReference>
<evidence type="ECO:0000256" key="2">
    <source>
        <dbReference type="ARBA" id="ARBA00022428"/>
    </source>
</evidence>
<dbReference type="HAMAP" id="MF_01937">
    <property type="entry name" value="MenA_1"/>
    <property type="match status" value="1"/>
</dbReference>
<dbReference type="PANTHER" id="PTHR13929:SF0">
    <property type="entry name" value="UBIA PRENYLTRANSFERASE DOMAIN-CONTAINING PROTEIN 1"/>
    <property type="match status" value="1"/>
</dbReference>
<dbReference type="Pfam" id="PF01040">
    <property type="entry name" value="UbiA"/>
    <property type="match status" value="1"/>
</dbReference>
<feature type="transmembrane region" description="Helical" evidence="8">
    <location>
        <begin position="157"/>
        <end position="176"/>
    </location>
</feature>
<dbReference type="AlphaFoldDB" id="A0A4Y9R0I4"/>
<dbReference type="EC" id="2.5.1.74" evidence="8 9"/>
<organism evidence="11 12">
    <name type="scientific">Orlajensenia leifsoniae</name>
    <dbReference type="NCBI Taxonomy" id="2561933"/>
    <lineage>
        <taxon>Bacteria</taxon>
        <taxon>Bacillati</taxon>
        <taxon>Actinomycetota</taxon>
        <taxon>Actinomycetes</taxon>
        <taxon>Micrococcales</taxon>
        <taxon>Microbacteriaceae</taxon>
        <taxon>Orlajensenia</taxon>
    </lineage>
</organism>
<dbReference type="CDD" id="cd13962">
    <property type="entry name" value="PT_UbiA_UBIAD1"/>
    <property type="match status" value="1"/>
</dbReference>
<evidence type="ECO:0000256" key="6">
    <source>
        <dbReference type="ARBA" id="ARBA00022989"/>
    </source>
</evidence>
<protein>
    <recommendedName>
        <fullName evidence="8 9">1,4-dihydroxy-2-naphthoate octaprenyltransferase</fullName>
        <shortName evidence="8">DHNA-octaprenyltransferase</shortName>
        <ecNumber evidence="8 9">2.5.1.74</ecNumber>
    </recommendedName>
</protein>
<comment type="pathway">
    <text evidence="8">Quinol/quinone metabolism; menaquinone biosynthesis; menaquinol from 1,4-dihydroxy-2-naphthoate: step 1/2.</text>
</comment>
<evidence type="ECO:0000256" key="5">
    <source>
        <dbReference type="ARBA" id="ARBA00022692"/>
    </source>
</evidence>
<evidence type="ECO:0000256" key="4">
    <source>
        <dbReference type="ARBA" id="ARBA00022679"/>
    </source>
</evidence>
<dbReference type="GO" id="GO:0009234">
    <property type="term" value="P:menaquinone biosynthetic process"/>
    <property type="evidence" value="ECO:0007669"/>
    <property type="project" value="UniProtKB-UniRule"/>
</dbReference>